<feature type="transmembrane region" description="Helical" evidence="1">
    <location>
        <begin position="12"/>
        <end position="34"/>
    </location>
</feature>
<dbReference type="EMBL" id="JABWDY010030431">
    <property type="protein sequence ID" value="KAF5185623.1"/>
    <property type="molecule type" value="Genomic_DNA"/>
</dbReference>
<comment type="caution">
    <text evidence="2">The sequence shown here is derived from an EMBL/GenBank/DDBJ whole genome shotgun (WGS) entry which is preliminary data.</text>
</comment>
<evidence type="ECO:0000313" key="3">
    <source>
        <dbReference type="Proteomes" id="UP000554482"/>
    </source>
</evidence>
<proteinExistence type="predicted"/>
<keyword evidence="1" id="KW-0812">Transmembrane</keyword>
<organism evidence="2 3">
    <name type="scientific">Thalictrum thalictroides</name>
    <name type="common">Rue-anemone</name>
    <name type="synonym">Anemone thalictroides</name>
    <dbReference type="NCBI Taxonomy" id="46969"/>
    <lineage>
        <taxon>Eukaryota</taxon>
        <taxon>Viridiplantae</taxon>
        <taxon>Streptophyta</taxon>
        <taxon>Embryophyta</taxon>
        <taxon>Tracheophyta</taxon>
        <taxon>Spermatophyta</taxon>
        <taxon>Magnoliopsida</taxon>
        <taxon>Ranunculales</taxon>
        <taxon>Ranunculaceae</taxon>
        <taxon>Thalictroideae</taxon>
        <taxon>Thalictrum</taxon>
    </lineage>
</organism>
<accession>A0A7J6VL33</accession>
<gene>
    <name evidence="2" type="ORF">FRX31_024788</name>
</gene>
<keyword evidence="3" id="KW-1185">Reference proteome</keyword>
<reference evidence="2 3" key="1">
    <citation type="submission" date="2020-06" db="EMBL/GenBank/DDBJ databases">
        <title>Transcriptomic and genomic resources for Thalictrum thalictroides and T. hernandezii: Facilitating candidate gene discovery in an emerging model plant lineage.</title>
        <authorList>
            <person name="Arias T."/>
            <person name="Riano-Pachon D.M."/>
            <person name="Di Stilio V.S."/>
        </authorList>
    </citation>
    <scope>NUCLEOTIDE SEQUENCE [LARGE SCALE GENOMIC DNA]</scope>
    <source>
        <strain evidence="3">cv. WT478/WT964</strain>
        <tissue evidence="2">Leaves</tissue>
    </source>
</reference>
<keyword evidence="1" id="KW-0472">Membrane</keyword>
<evidence type="ECO:0000313" key="2">
    <source>
        <dbReference type="EMBL" id="KAF5185623.1"/>
    </source>
</evidence>
<protein>
    <submittedName>
        <fullName evidence="2">Uncharacterized protein</fullName>
    </submittedName>
</protein>
<keyword evidence="1" id="KW-1133">Transmembrane helix</keyword>
<dbReference type="AlphaFoldDB" id="A0A7J6VL33"/>
<dbReference type="Proteomes" id="UP000554482">
    <property type="component" value="Unassembled WGS sequence"/>
</dbReference>
<evidence type="ECO:0000256" key="1">
    <source>
        <dbReference type="SAM" id="Phobius"/>
    </source>
</evidence>
<sequence length="87" mass="10116">MKKKKRLSSSLLLIGFKTGIPLLLAMASFLIIWFNMRFELLLEFLLEPPPNSHILKRYNLEVRHFQKSSVAPFAETTCQSRSIPRLL</sequence>
<name>A0A7J6VL33_THATH</name>